<evidence type="ECO:0000313" key="3">
    <source>
        <dbReference type="Proteomes" id="UP000694388"/>
    </source>
</evidence>
<protein>
    <submittedName>
        <fullName evidence="2">Transmembrane protein 101</fullName>
    </submittedName>
</protein>
<dbReference type="Pfam" id="PF15111">
    <property type="entry name" value="TMEM101"/>
    <property type="match status" value="1"/>
</dbReference>
<feature type="transmembrane region" description="Helical" evidence="1">
    <location>
        <begin position="20"/>
        <end position="46"/>
    </location>
</feature>
<feature type="transmembrane region" description="Helical" evidence="1">
    <location>
        <begin position="147"/>
        <end position="167"/>
    </location>
</feature>
<name>A0A8C4NP25_EPTBU</name>
<keyword evidence="1" id="KW-0472">Membrane</keyword>
<organism evidence="2 3">
    <name type="scientific">Eptatretus burgeri</name>
    <name type="common">Inshore hagfish</name>
    <dbReference type="NCBI Taxonomy" id="7764"/>
    <lineage>
        <taxon>Eukaryota</taxon>
        <taxon>Metazoa</taxon>
        <taxon>Chordata</taxon>
        <taxon>Craniata</taxon>
        <taxon>Vertebrata</taxon>
        <taxon>Cyclostomata</taxon>
        <taxon>Myxini</taxon>
        <taxon>Myxiniformes</taxon>
        <taxon>Myxinidae</taxon>
        <taxon>Eptatretinae</taxon>
        <taxon>Eptatretus</taxon>
    </lineage>
</organism>
<accession>A0A8C4NP25</accession>
<keyword evidence="1" id="KW-0812">Transmembrane</keyword>
<dbReference type="InterPro" id="IPR029371">
    <property type="entry name" value="TMEM101"/>
</dbReference>
<sequence length="264" mass="29561">MRSLLHFRKFGEVMAFGRATWLVTRAGVILLTRFPFWNAFSSLMLYGERASSRRKPDLPLPFLYVDMAAAVICATFMSYGMKRRWFALGAALQLSISYYLAITGGQAHYPEWQKVRMLSRVVALVGGFLVLASGAGESYRQKERVTVLQRVGQMFLGIHLFCQAYALQHSTDDRAVYGADMGWELLPSTFVALYSILALCLVAGWQVQRAGQLLAILLPPVTLLTSGNIDYWHGRRKFEFWGQLRLTGFDVGILGAMLVLASDG</sequence>
<dbReference type="AlphaFoldDB" id="A0A8C4NP25"/>
<evidence type="ECO:0000256" key="1">
    <source>
        <dbReference type="SAM" id="Phobius"/>
    </source>
</evidence>
<dbReference type="Proteomes" id="UP000694388">
    <property type="component" value="Unplaced"/>
</dbReference>
<keyword evidence="1" id="KW-1133">Transmembrane helix</keyword>
<dbReference type="OMA" id="HVEFWNQ"/>
<reference evidence="2" key="2">
    <citation type="submission" date="2025-09" db="UniProtKB">
        <authorList>
            <consortium name="Ensembl"/>
        </authorList>
    </citation>
    <scope>IDENTIFICATION</scope>
</reference>
<dbReference type="PANTHER" id="PTHR31034">
    <property type="entry name" value="TRANSMEMBRANE PROTEIN 101"/>
    <property type="match status" value="1"/>
</dbReference>
<dbReference type="PANTHER" id="PTHR31034:SF2">
    <property type="entry name" value="TRANSMEMBRANE PROTEIN 101"/>
    <property type="match status" value="1"/>
</dbReference>
<proteinExistence type="predicted"/>
<keyword evidence="3" id="KW-1185">Reference proteome</keyword>
<evidence type="ECO:0000313" key="2">
    <source>
        <dbReference type="Ensembl" id="ENSEBUP00000007037.1"/>
    </source>
</evidence>
<dbReference type="Ensembl" id="ENSEBUT00000007506.1">
    <property type="protein sequence ID" value="ENSEBUP00000007037.1"/>
    <property type="gene ID" value="ENSEBUG00000004619.1"/>
</dbReference>
<feature type="transmembrane region" description="Helical" evidence="1">
    <location>
        <begin position="117"/>
        <end position="135"/>
    </location>
</feature>
<feature type="transmembrane region" description="Helical" evidence="1">
    <location>
        <begin position="85"/>
        <end position="105"/>
    </location>
</feature>
<dbReference type="GO" id="GO:0043123">
    <property type="term" value="P:positive regulation of canonical NF-kappaB signal transduction"/>
    <property type="evidence" value="ECO:0007669"/>
    <property type="project" value="TreeGrafter"/>
</dbReference>
<feature type="transmembrane region" description="Helical" evidence="1">
    <location>
        <begin position="188"/>
        <end position="207"/>
    </location>
</feature>
<dbReference type="GeneTree" id="ENSGT00390000011938"/>
<reference evidence="2" key="1">
    <citation type="submission" date="2025-08" db="UniProtKB">
        <authorList>
            <consortium name="Ensembl"/>
        </authorList>
    </citation>
    <scope>IDENTIFICATION</scope>
</reference>
<feature type="transmembrane region" description="Helical" evidence="1">
    <location>
        <begin position="58"/>
        <end position="79"/>
    </location>
</feature>